<name>A0A401JG64_9PROT</name>
<sequence>MTKTIYMRSSRAFMIRAAHTMAHALLCSCLLFGVKTWAVTIIVNPSVTISSASQNAVRAMFAMKLLQWPDGQPVRVFVLPDDNPLHRTFCKEALDIYPYQLRQTWDRQIYSGTGQAPTEVGSEEEMLKKVASTPGALGYVRKVKPGDRVRTLSVSNPVRTFSAE</sequence>
<accession>A0A401JG64</accession>
<dbReference type="AlphaFoldDB" id="A0A401JG64"/>
<protein>
    <recommendedName>
        <fullName evidence="3">PBP domain-containing protein</fullName>
    </recommendedName>
</protein>
<gene>
    <name evidence="1" type="ORF">SFMTTN_2436</name>
</gene>
<organism evidence="1 2">
    <name type="scientific">Sulfuriferula multivorans</name>
    <dbReference type="NCBI Taxonomy" id="1559896"/>
    <lineage>
        <taxon>Bacteria</taxon>
        <taxon>Pseudomonadati</taxon>
        <taxon>Pseudomonadota</taxon>
        <taxon>Betaproteobacteria</taxon>
        <taxon>Nitrosomonadales</taxon>
        <taxon>Sulfuricellaceae</taxon>
        <taxon>Sulfuriferula</taxon>
    </lineage>
</organism>
<proteinExistence type="predicted"/>
<evidence type="ECO:0000313" key="2">
    <source>
        <dbReference type="Proteomes" id="UP000286806"/>
    </source>
</evidence>
<dbReference type="Proteomes" id="UP000286806">
    <property type="component" value="Unassembled WGS sequence"/>
</dbReference>
<keyword evidence="2" id="KW-1185">Reference proteome</keyword>
<reference evidence="1 2" key="1">
    <citation type="journal article" date="2019" name="Front. Microbiol.">
        <title>Genomes of Neutrophilic Sulfur-Oxidizing Chemolithoautotrophs Representing 9 Proteobacterial Species From 8 Genera.</title>
        <authorList>
            <person name="Watanabe T."/>
            <person name="Kojima H."/>
            <person name="Umezawa K."/>
            <person name="Hori C."/>
            <person name="Takasuka T.E."/>
            <person name="Kato Y."/>
            <person name="Fukui M."/>
        </authorList>
    </citation>
    <scope>NUCLEOTIDE SEQUENCE [LARGE SCALE GENOMIC DNA]</scope>
    <source>
        <strain evidence="1 2">TTN</strain>
    </source>
</reference>
<dbReference type="EMBL" id="BGOW01000021">
    <property type="protein sequence ID" value="GBL46620.1"/>
    <property type="molecule type" value="Genomic_DNA"/>
</dbReference>
<dbReference type="Gene3D" id="3.40.190.10">
    <property type="entry name" value="Periplasmic binding protein-like II"/>
    <property type="match status" value="1"/>
</dbReference>
<dbReference type="RefSeq" id="WP_189836392.1">
    <property type="nucleotide sequence ID" value="NZ_BGOW01000021.1"/>
</dbReference>
<evidence type="ECO:0000313" key="1">
    <source>
        <dbReference type="EMBL" id="GBL46620.1"/>
    </source>
</evidence>
<comment type="caution">
    <text evidence="1">The sequence shown here is derived from an EMBL/GenBank/DDBJ whole genome shotgun (WGS) entry which is preliminary data.</text>
</comment>
<dbReference type="SUPFAM" id="SSF53850">
    <property type="entry name" value="Periplasmic binding protein-like II"/>
    <property type="match status" value="1"/>
</dbReference>
<dbReference type="PROSITE" id="PS51257">
    <property type="entry name" value="PROKAR_LIPOPROTEIN"/>
    <property type="match status" value="1"/>
</dbReference>
<evidence type="ECO:0008006" key="3">
    <source>
        <dbReference type="Google" id="ProtNLM"/>
    </source>
</evidence>